<dbReference type="PANTHER" id="PTHR14918">
    <property type="entry name" value="KICSTOR COMPLEX PROTEIN SZT2"/>
    <property type="match status" value="1"/>
</dbReference>
<feature type="compositionally biased region" description="Low complexity" evidence="1">
    <location>
        <begin position="2237"/>
        <end position="2253"/>
    </location>
</feature>
<dbReference type="InterPro" id="IPR033228">
    <property type="entry name" value="SZT2"/>
</dbReference>
<accession>A0A1V9ZNS4</accession>
<comment type="caution">
    <text evidence="2">The sequence shown here is derived from an EMBL/GenBank/DDBJ whole genome shotgun (WGS) entry which is preliminary data.</text>
</comment>
<protein>
    <submittedName>
        <fullName evidence="2">Uncharacterized protein</fullName>
    </submittedName>
</protein>
<reference evidence="2 3" key="1">
    <citation type="journal article" date="2014" name="Genome Biol. Evol.">
        <title>The secreted proteins of Achlya hypogyna and Thraustotheca clavata identify the ancestral oomycete secretome and reveal gene acquisitions by horizontal gene transfer.</title>
        <authorList>
            <person name="Misner I."/>
            <person name="Blouin N."/>
            <person name="Leonard G."/>
            <person name="Richards T.A."/>
            <person name="Lane C.E."/>
        </authorList>
    </citation>
    <scope>NUCLEOTIDE SEQUENCE [LARGE SCALE GENOMIC DNA]</scope>
    <source>
        <strain evidence="2 3">ATCC 34112</strain>
    </source>
</reference>
<gene>
    <name evidence="2" type="ORF">THRCLA_06434</name>
</gene>
<keyword evidence="3" id="KW-1185">Reference proteome</keyword>
<dbReference type="GO" id="GO:0005777">
    <property type="term" value="C:peroxisome"/>
    <property type="evidence" value="ECO:0007669"/>
    <property type="project" value="InterPro"/>
</dbReference>
<dbReference type="PANTHER" id="PTHR14918:SF3">
    <property type="entry name" value="KICSTOR COMPLEX PROTEIN SZT2"/>
    <property type="match status" value="1"/>
</dbReference>
<evidence type="ECO:0000313" key="3">
    <source>
        <dbReference type="Proteomes" id="UP000243217"/>
    </source>
</evidence>
<feature type="region of interest" description="Disordered" evidence="1">
    <location>
        <begin position="2297"/>
        <end position="2316"/>
    </location>
</feature>
<dbReference type="OrthoDB" id="43547at2759"/>
<feature type="compositionally biased region" description="Basic and acidic residues" evidence="1">
    <location>
        <begin position="2301"/>
        <end position="2316"/>
    </location>
</feature>
<feature type="compositionally biased region" description="Low complexity" evidence="1">
    <location>
        <begin position="2148"/>
        <end position="2170"/>
    </location>
</feature>
<evidence type="ECO:0000313" key="2">
    <source>
        <dbReference type="EMBL" id="OQR99642.1"/>
    </source>
</evidence>
<feature type="region of interest" description="Disordered" evidence="1">
    <location>
        <begin position="2140"/>
        <end position="2186"/>
    </location>
</feature>
<dbReference type="STRING" id="74557.A0A1V9ZNS4"/>
<dbReference type="EMBL" id="JNBS01001793">
    <property type="protein sequence ID" value="OQR99642.1"/>
    <property type="molecule type" value="Genomic_DNA"/>
</dbReference>
<sequence>MDEDGLEFVSPPLRDLYLRSDDFSQFDGASLASWHLSQLVEAPISSKSTVLRKNAQANANNYFQTTFADDGLSLLGATFVEETPENGDDDVKEDDRPFRLKLTPQSAVYLSYKKYRVVVCLDASPSSLSIDPISGTLFLDVSFQSVEHLLHALVQSPAMGSAVETPEIHISILVQGALADSLCVLAQGYTVNAANVHSLLKLLRERLHLLEDSWANAASTASTSVPTPFSPSHTPASLAMTLQNGTFALNSLPHDAAPLLFLVTDGVVDLPQVYDYDHMMMQLARHHITCHAIQLGGGFVPHCSFGYVPDTDLLRYVTAATGGSLFDMLTLQRIEPAQNGPFTNNIQAACFLQPSKVCPANPSPEMPLVTDRVSMDTIMQYRPLRLFREKVHEFTFFGSATKLAAARLEEGFCVAKVLIKDVVRLHCLMQWTSDVWLEYSITAADMRNEGDLKIRIDLMAHVKFLEEFILAKTATAPNDSVCHVLHRFLKVMYERDRTFLHLVSAMQTPTLDQDPKVLSFYRSPTITSAHPVFTLVGRLSPLLWHRWFHVERFEMIAITQQNPMHGAIHALYEQLNKWANMMLEKDNYLKFLSAEATSKSNVDRKQRGSLTNTTQSPQATPAKKALCFVRVQQSEDSLIVVYVAFYGTTASQRKNVMKDLQNTLSIGVNKIDAEPNMVVCHRHVERLFLQSNVILNLIEPPQINEEHSANAPLVASCCGGTGLTSIIYSAYMWRTLWCWHVDVAQQEETMDRLQEVRTNAGGFCLIQSQADKKFTLLAKEIWLDTDHSAVMQYAITVVSETCLCTSLWMEPTSGRVIESVKASGAFGTPIAPTLADQMSMSDGVESSLWYQRMQKEIYLADVHILSSLSTFHSILDATKSEKSYIGPLPSSKIVARVGTFPIQESPFSTARLLTTARRSSDRFLLYIEPMEANTSLHDMLVESVKRLSDCEVAWTDEMGTDTQSSYDMFTSIDGGPLWCLPQKFQPLASPMVPGRCFAKSLSDSTFVLVFIPQPSTLTIPDELPEVEAQATPSERLKWLAGMSSSVVNSTQHQMTPSDLAQFTARRSFFDAKVSTSSYLALPIDFYECSIAAPVDDTLASGPTVLDGFKKSLKDAHEHNFAYGVHKALRHHTLQACDLLQALWICQQIPIDLEVTLLYHMLHLLPTAPVAIDPAFDELLSQVLTPIPQTQWYFFTSPEDTLVEAVPVFVRLECWQHDSINNFTEAGNRPRSKSVRVLSNTRQFTDVLRSMLCQASCDINEPDVSIDDKVLECMETLRSSDHPKTYLRLVVMALSQPGKKEDEHALPPTHQQVFQTLRLRLQELCAVQVLSMLRRFSTLTPSLGAMVQLLFQELPETSLRRVQYSLDFLPVEGPTKALMLFTEQLITSGVLPLQLCNDVYFVCDASDELPYWAYFSVDETSVWLHLHLPPQYDHVALLTRLHLGILTVAKLVNQFILLQQLHESRSCSSLLVPPPRSAAPCSFDATTTAFFWPGQFECECKFKKLFKLHERLAAQVTLNGICNAALEQFQVHNRLNMFVYKDKRGHVFYMQLSVAPNNQIELQVFGICEPAEEVTVELCRVLERKIDEAIQLIIMKALARNSKFQLGHGDVVFICPDITQCTYIVQYALPSEVGDPLTFLYFLREKMTEATYARTLLAPTSLQTPLDVTKVHPAYVPTISKSHHAETLSPVCFTNDNMVDLEKHPMAFVFNINPEFVRSAFISSCGKGVAIIHLDVMKGSMPLRYIAKGRRAKRGTVWSKVLEGTPTLNFPQSELTVRFRVYVRGHLNGVHLSEAFALSFKQALYEYAIESILETPAASSSASTYPTALLTEYSALLTSASALTTSTAVVMHYPQAIPSYEIPHVVKQVSQLFQCLPPSYWPTVFHRSSPNKSYQVYENEKSSNDHNFTESFIFVCPFTASPSYALDEAPAPPPPPPSVMVKVSSSSSLLSVETSTSLPSPMVSPRHTIGKEFNEADAMLHPVLQTNSRRYLFYSLKLTHQGVTMTSYNLHAPVLETLSLGIAKILSWCQLRQALLSSILFQKRGLTLAAPTKQLMLQPAMLFERKAPLVGKTPLLTSRELVHITIPFTPQIFSVVLEHNVAPRSLSSSTYRAIEGMGLAEYLRETGTYIEDLSVRPRAISGNTEKLDSNTASTPMSTASSSSASSIAPTNRPVPAPSPSPIVRKTQNSTDALMAARARARGPMKGAAIPQTPTSQNEDNKNKPPPAWTLTLSKDIPPRVSKSKPSPVTVPTPTIATRRSSGPLPQHPEVKPAVTPSKAEKDPSLKWRQTLKTLLPSSFSHYHRDDRDNQGSTKAKDPLTFHGMNLRSALDFHESYRSSYTMVYDVFKSLMASQTAIPELSISPFTLEKLLGCGRLIVHRQVAVTFSGCFTGKRRHIPPSTKIVSLLAYEIRFIFNDLFASIAQMHMDDISCCLGGPPTSRYGAFQAYTRHSMLTLQKNNAKAFCKLIEGRLVEAGFAILHTEGLDTVFVRKAIGVDGLVLIELKQTKQHHIGLCALFVSERDVVSLDAGRHLPQTSYPQLTRHDLVPTIESITSLMSFRQFIYDFAISDMHRFILHTLSLSIPELENHIKYQNPAESQVRNCVEGMTAFLEAYPVAPAEAKFGLQGWEFLVDNVDTLIRYIACHATRYFVSDLLMFGTPDAIATRSATGRFIQDFNQPLEVEAPYTLVLTSASRNVLKVYAIHATEPLPHLWEQVELFVMELMRVASVDYKRDVLWSRLLFGFSSAEKMLNPEPDEVDIQQLEECLALSVRTPVDRIDPTLTDLLAVTNVNWSDFVAMLKNVHKDGMREYQFHNRRHVLLMCQSARDIMIHIYYEEQGQLSMEMCRREEPPNGALSHEQRKTLRDFVNLVVYWLWTQVVM</sequence>
<proteinExistence type="predicted"/>
<dbReference type="Proteomes" id="UP000243217">
    <property type="component" value="Unassembled WGS sequence"/>
</dbReference>
<evidence type="ECO:0000256" key="1">
    <source>
        <dbReference type="SAM" id="MobiDB-lite"/>
    </source>
</evidence>
<organism evidence="2 3">
    <name type="scientific">Thraustotheca clavata</name>
    <dbReference type="NCBI Taxonomy" id="74557"/>
    <lineage>
        <taxon>Eukaryota</taxon>
        <taxon>Sar</taxon>
        <taxon>Stramenopiles</taxon>
        <taxon>Oomycota</taxon>
        <taxon>Saprolegniomycetes</taxon>
        <taxon>Saprolegniales</taxon>
        <taxon>Achlyaceae</taxon>
        <taxon>Thraustotheca</taxon>
    </lineage>
</organism>
<name>A0A1V9ZNS4_9STRA</name>
<feature type="region of interest" description="Disordered" evidence="1">
    <location>
        <begin position="2198"/>
        <end position="2285"/>
    </location>
</feature>